<accession>A0A7J7JZ78</accession>
<feature type="domain" description="Rho-GAP" evidence="1">
    <location>
        <begin position="94"/>
        <end position="152"/>
    </location>
</feature>
<comment type="caution">
    <text evidence="2">The sequence shown here is derived from an EMBL/GenBank/DDBJ whole genome shotgun (WGS) entry which is preliminary data.</text>
</comment>
<dbReference type="Gene3D" id="1.10.555.10">
    <property type="entry name" value="Rho GTPase activation protein"/>
    <property type="match status" value="1"/>
</dbReference>
<dbReference type="Proteomes" id="UP000593567">
    <property type="component" value="Unassembled WGS sequence"/>
</dbReference>
<evidence type="ECO:0000313" key="2">
    <source>
        <dbReference type="EMBL" id="KAF6031185.1"/>
    </source>
</evidence>
<evidence type="ECO:0000259" key="1">
    <source>
        <dbReference type="PROSITE" id="PS50238"/>
    </source>
</evidence>
<dbReference type="OrthoDB" id="10061772at2759"/>
<reference evidence="2" key="1">
    <citation type="submission" date="2020-06" db="EMBL/GenBank/DDBJ databases">
        <title>Draft genome of Bugula neritina, a colonial animal packing powerful symbionts and potential medicines.</title>
        <authorList>
            <person name="Rayko M."/>
        </authorList>
    </citation>
    <scope>NUCLEOTIDE SEQUENCE [LARGE SCALE GENOMIC DNA]</scope>
    <source>
        <strain evidence="2">Kwan_BN1</strain>
    </source>
</reference>
<proteinExistence type="predicted"/>
<dbReference type="PROSITE" id="PS50238">
    <property type="entry name" value="RHOGAP"/>
    <property type="match status" value="1"/>
</dbReference>
<dbReference type="GO" id="GO:0007165">
    <property type="term" value="P:signal transduction"/>
    <property type="evidence" value="ECO:0007669"/>
    <property type="project" value="InterPro"/>
</dbReference>
<dbReference type="EMBL" id="VXIV02001635">
    <property type="protein sequence ID" value="KAF6031185.1"/>
    <property type="molecule type" value="Genomic_DNA"/>
</dbReference>
<keyword evidence="3" id="KW-1185">Reference proteome</keyword>
<organism evidence="2 3">
    <name type="scientific">Bugula neritina</name>
    <name type="common">Brown bryozoan</name>
    <name type="synonym">Sertularia neritina</name>
    <dbReference type="NCBI Taxonomy" id="10212"/>
    <lineage>
        <taxon>Eukaryota</taxon>
        <taxon>Metazoa</taxon>
        <taxon>Spiralia</taxon>
        <taxon>Lophotrochozoa</taxon>
        <taxon>Bryozoa</taxon>
        <taxon>Gymnolaemata</taxon>
        <taxon>Cheilostomatida</taxon>
        <taxon>Flustrina</taxon>
        <taxon>Buguloidea</taxon>
        <taxon>Bugulidae</taxon>
        <taxon>Bugula</taxon>
    </lineage>
</organism>
<gene>
    <name evidence="2" type="ORF">EB796_010543</name>
</gene>
<name>A0A7J7JZ78_BUGNE</name>
<evidence type="ECO:0000313" key="3">
    <source>
        <dbReference type="Proteomes" id="UP000593567"/>
    </source>
</evidence>
<dbReference type="InterPro" id="IPR000198">
    <property type="entry name" value="RhoGAP_dom"/>
</dbReference>
<sequence>MEETINSKSPNKKILNEQTKLQGKYLSKLRDCHYSYLIELGKLHISFITELSYDVFDQELNSRYKDSDNNCGKPLVKCKKEKSRNHLSSGSSINDLDQINAFESEAITAAVDVLCSHLQKQENISQEGIFRKCGNVARQKELKGSCWSCPTL</sequence>
<dbReference type="AlphaFoldDB" id="A0A7J7JZ78"/>
<dbReference type="InterPro" id="IPR008936">
    <property type="entry name" value="Rho_GTPase_activation_prot"/>
</dbReference>
<protein>
    <recommendedName>
        <fullName evidence="1">Rho-GAP domain-containing protein</fullName>
    </recommendedName>
</protein>